<dbReference type="NCBIfam" id="TIGR03086">
    <property type="entry name" value="TIGR03086 family metal-binding protein"/>
    <property type="match status" value="1"/>
</dbReference>
<dbReference type="RefSeq" id="WP_091065437.1">
    <property type="nucleotide sequence ID" value="NZ_FNCF01000005.1"/>
</dbReference>
<accession>A0A1G7WD54</accession>
<evidence type="ECO:0000259" key="1">
    <source>
        <dbReference type="Pfam" id="PF11716"/>
    </source>
</evidence>
<dbReference type="OrthoDB" id="5185819at2"/>
<evidence type="ECO:0000313" key="2">
    <source>
        <dbReference type="EMBL" id="SDG69937.1"/>
    </source>
</evidence>
<dbReference type="InterPro" id="IPR017517">
    <property type="entry name" value="Maleyloyr_isom"/>
</dbReference>
<protein>
    <submittedName>
        <fullName evidence="2">TIGR03086 family protein</fullName>
    </submittedName>
</protein>
<dbReference type="InterPro" id="IPR017520">
    <property type="entry name" value="CHP03086"/>
</dbReference>
<dbReference type="NCBIfam" id="TIGR03083">
    <property type="entry name" value="maleylpyruvate isomerase family mycothiol-dependent enzyme"/>
    <property type="match status" value="1"/>
</dbReference>
<dbReference type="InterPro" id="IPR034660">
    <property type="entry name" value="DinB/YfiT-like"/>
</dbReference>
<name>A0A1G7WD54_9ACTN</name>
<keyword evidence="3" id="KW-1185">Reference proteome</keyword>
<reference evidence="3" key="1">
    <citation type="submission" date="2016-10" db="EMBL/GenBank/DDBJ databases">
        <authorList>
            <person name="Varghese N."/>
            <person name="Submissions S."/>
        </authorList>
    </citation>
    <scope>NUCLEOTIDE SEQUENCE [LARGE SCALE GENOMIC DNA]</scope>
    <source>
        <strain evidence="3">DSM 44526</strain>
    </source>
</reference>
<dbReference type="InterPro" id="IPR024344">
    <property type="entry name" value="MDMPI_metal-binding"/>
</dbReference>
<dbReference type="SUPFAM" id="SSF109854">
    <property type="entry name" value="DinB/YfiT-like putative metalloenzymes"/>
    <property type="match status" value="1"/>
</dbReference>
<sequence length="190" mass="19305">MDAEHARLLGLFQRAQAQVTDLVDAVEREQWDAGVLPGWDVADLVAHLVAGQRGLTAALAGDPTGSVPEDTEELLAGDPLGSWEDAADTALTAVAQPGALAGPLELPAGPVPAADHLAALTTELTVHAWDLARATGGDTRLDGELVAAGLADAQRRAGPDGLPGAYAPPVDAAADADPLVRLLAVTGRRA</sequence>
<dbReference type="Pfam" id="PF11716">
    <property type="entry name" value="MDMPI_N"/>
    <property type="match status" value="1"/>
</dbReference>
<dbReference type="AlphaFoldDB" id="A0A1G7WD54"/>
<proteinExistence type="predicted"/>
<dbReference type="Proteomes" id="UP000198863">
    <property type="component" value="Unassembled WGS sequence"/>
</dbReference>
<evidence type="ECO:0000313" key="3">
    <source>
        <dbReference type="Proteomes" id="UP000198863"/>
    </source>
</evidence>
<dbReference type="GO" id="GO:0046872">
    <property type="term" value="F:metal ion binding"/>
    <property type="evidence" value="ECO:0007669"/>
    <property type="project" value="InterPro"/>
</dbReference>
<gene>
    <name evidence="2" type="ORF">SAMN05660324_3286</name>
</gene>
<dbReference type="Gene3D" id="1.20.120.450">
    <property type="entry name" value="dinb family like domain"/>
    <property type="match status" value="1"/>
</dbReference>
<dbReference type="EMBL" id="FNCF01000005">
    <property type="protein sequence ID" value="SDG69937.1"/>
    <property type="molecule type" value="Genomic_DNA"/>
</dbReference>
<feature type="domain" description="Mycothiol-dependent maleylpyruvate isomerase metal-binding" evidence="1">
    <location>
        <begin position="13"/>
        <end position="132"/>
    </location>
</feature>
<organism evidence="2 3">
    <name type="scientific">Klenkia brasiliensis</name>
    <dbReference type="NCBI Taxonomy" id="333142"/>
    <lineage>
        <taxon>Bacteria</taxon>
        <taxon>Bacillati</taxon>
        <taxon>Actinomycetota</taxon>
        <taxon>Actinomycetes</taxon>
        <taxon>Geodermatophilales</taxon>
        <taxon>Geodermatophilaceae</taxon>
        <taxon>Klenkia</taxon>
    </lineage>
</organism>